<dbReference type="Proteomes" id="UP000310200">
    <property type="component" value="Unassembled WGS sequence"/>
</dbReference>
<evidence type="ECO:0000313" key="2">
    <source>
        <dbReference type="Proteomes" id="UP000310200"/>
    </source>
</evidence>
<comment type="caution">
    <text evidence="1">The sequence shown here is derived from an EMBL/GenBank/DDBJ whole genome shotgun (WGS) entry which is preliminary data.</text>
</comment>
<reference evidence="1 2" key="1">
    <citation type="journal article" date="2019" name="Philos. Trans. R. Soc. Lond., B, Biol. Sci.">
        <title>Ant behaviour and brain gene expression of defending hosts depend on the ecological success of the intruding social parasite.</title>
        <authorList>
            <person name="Kaur R."/>
            <person name="Stoldt M."/>
            <person name="Jongepier E."/>
            <person name="Feldmeyer B."/>
            <person name="Menzel F."/>
            <person name="Bornberg-Bauer E."/>
            <person name="Foitzik S."/>
        </authorList>
    </citation>
    <scope>NUCLEOTIDE SEQUENCE [LARGE SCALE GENOMIC DNA]</scope>
    <source>
        <tissue evidence="1">Whole body</tissue>
    </source>
</reference>
<keyword evidence="2" id="KW-1185">Reference proteome</keyword>
<protein>
    <submittedName>
        <fullName evidence="1">Uncharacterized protein</fullName>
    </submittedName>
</protein>
<dbReference type="EMBL" id="QBLH01003500">
    <property type="protein sequence ID" value="TGZ37943.1"/>
    <property type="molecule type" value="Genomic_DNA"/>
</dbReference>
<dbReference type="AlphaFoldDB" id="A0A4S2JPU2"/>
<accession>A0A4S2JPU2</accession>
<evidence type="ECO:0000313" key="1">
    <source>
        <dbReference type="EMBL" id="TGZ37943.1"/>
    </source>
</evidence>
<name>A0A4S2JPU2_9HYME</name>
<sequence>MLVPVTLIPVRLVGIPAQEGRRDIVIADTDIKIAVRFSVDVVDALGDNIRSAGTVHPDQEAWKFSAVTARTLPIILILNPRSERTLILPSEIMVALNSNNSIINERKDKNYQISRSLPSPTKK</sequence>
<proteinExistence type="predicted"/>
<gene>
    <name evidence="1" type="ORF">DBV15_10904</name>
</gene>
<organism evidence="1 2">
    <name type="scientific">Temnothorax longispinosus</name>
    <dbReference type="NCBI Taxonomy" id="300112"/>
    <lineage>
        <taxon>Eukaryota</taxon>
        <taxon>Metazoa</taxon>
        <taxon>Ecdysozoa</taxon>
        <taxon>Arthropoda</taxon>
        <taxon>Hexapoda</taxon>
        <taxon>Insecta</taxon>
        <taxon>Pterygota</taxon>
        <taxon>Neoptera</taxon>
        <taxon>Endopterygota</taxon>
        <taxon>Hymenoptera</taxon>
        <taxon>Apocrita</taxon>
        <taxon>Aculeata</taxon>
        <taxon>Formicoidea</taxon>
        <taxon>Formicidae</taxon>
        <taxon>Myrmicinae</taxon>
        <taxon>Temnothorax</taxon>
    </lineage>
</organism>